<accession>A0AAD5DSA9</accession>
<comment type="subcellular location">
    <subcellularLocation>
        <location evidence="1">Mitochondrion inner membrane</location>
        <topology evidence="1">Single-pass membrane protein</topology>
    </subcellularLocation>
</comment>
<keyword evidence="6" id="KW-0999">Mitochondrion inner membrane</keyword>
<dbReference type="InterPro" id="IPR011992">
    <property type="entry name" value="EF-hand-dom_pair"/>
</dbReference>
<evidence type="ECO:0000256" key="4">
    <source>
        <dbReference type="ARBA" id="ARBA00022449"/>
    </source>
</evidence>
<feature type="region of interest" description="Disordered" evidence="13">
    <location>
        <begin position="80"/>
        <end position="123"/>
    </location>
</feature>
<protein>
    <recommendedName>
        <fullName evidence="3">Mitochondrial proton/calcium exchanger protein</fullName>
    </recommendedName>
    <alternativeName>
        <fullName evidence="11">Leucine zipper-EF-hand-containing transmembrane protein 1</fullName>
    </alternativeName>
</protein>
<proteinExistence type="inferred from homology"/>
<evidence type="ECO:0000256" key="8">
    <source>
        <dbReference type="ARBA" id="ARBA00022989"/>
    </source>
</evidence>
<evidence type="ECO:0000256" key="12">
    <source>
        <dbReference type="PROSITE-ProRule" id="PRU01094"/>
    </source>
</evidence>
<evidence type="ECO:0000256" key="13">
    <source>
        <dbReference type="SAM" id="MobiDB-lite"/>
    </source>
</evidence>
<dbReference type="PROSITE" id="PS00018">
    <property type="entry name" value="EF_HAND_1"/>
    <property type="match status" value="1"/>
</dbReference>
<evidence type="ECO:0000256" key="11">
    <source>
        <dbReference type="ARBA" id="ARBA00031360"/>
    </source>
</evidence>
<feature type="domain" description="Letm1 RBD" evidence="16">
    <location>
        <begin position="331"/>
        <end position="532"/>
    </location>
</feature>
<feature type="transmembrane region" description="Helical" evidence="14">
    <location>
        <begin position="285"/>
        <end position="308"/>
    </location>
</feature>
<dbReference type="PANTHER" id="PTHR14009:SF1">
    <property type="entry name" value="MITOCHONDRIAL PROTON_CALCIUM EXCHANGER PROTEIN"/>
    <property type="match status" value="1"/>
</dbReference>
<comment type="caution">
    <text evidence="17">The sequence shown here is derived from an EMBL/GenBank/DDBJ whole genome shotgun (WGS) entry which is preliminary data.</text>
</comment>
<dbReference type="GO" id="GO:0005509">
    <property type="term" value="F:calcium ion binding"/>
    <property type="evidence" value="ECO:0007669"/>
    <property type="project" value="InterPro"/>
</dbReference>
<dbReference type="Proteomes" id="UP001205105">
    <property type="component" value="Unassembled WGS sequence"/>
</dbReference>
<keyword evidence="10 14" id="KW-0472">Membrane</keyword>
<dbReference type="AlphaFoldDB" id="A0AAD5DSA9"/>
<evidence type="ECO:0000256" key="1">
    <source>
        <dbReference type="ARBA" id="ARBA00004434"/>
    </source>
</evidence>
<comment type="similarity">
    <text evidence="2">Belongs to the LETM1 family.</text>
</comment>
<dbReference type="GO" id="GO:0043022">
    <property type="term" value="F:ribosome binding"/>
    <property type="evidence" value="ECO:0007669"/>
    <property type="project" value="InterPro"/>
</dbReference>
<evidence type="ECO:0000256" key="14">
    <source>
        <dbReference type="SAM" id="Phobius"/>
    </source>
</evidence>
<name>A0AAD5DSA9_9CHLO</name>
<dbReference type="PROSITE" id="PS51758">
    <property type="entry name" value="LETM1_RBD"/>
    <property type="match status" value="1"/>
</dbReference>
<dbReference type="InterPro" id="IPR033122">
    <property type="entry name" value="LETM1-like_RBD"/>
</dbReference>
<dbReference type="PANTHER" id="PTHR14009">
    <property type="entry name" value="LEUCINE ZIPPER-EF-HAND CONTAINING TRANSMEMBRANE PROTEIN"/>
    <property type="match status" value="1"/>
</dbReference>
<keyword evidence="7" id="KW-0106">Calcium</keyword>
<dbReference type="InterPro" id="IPR002048">
    <property type="entry name" value="EF_hand_dom"/>
</dbReference>
<keyword evidence="4" id="KW-0813">Transport</keyword>
<keyword evidence="8 14" id="KW-1133">Transmembrane helix</keyword>
<feature type="domain" description="EF-hand" evidence="15">
    <location>
        <begin position="717"/>
        <end position="752"/>
    </location>
</feature>
<dbReference type="InterPro" id="IPR044202">
    <property type="entry name" value="LETM1/MDM38-like"/>
</dbReference>
<keyword evidence="18" id="KW-1185">Reference proteome</keyword>
<evidence type="ECO:0000259" key="15">
    <source>
        <dbReference type="PROSITE" id="PS50222"/>
    </source>
</evidence>
<dbReference type="GO" id="GO:0030003">
    <property type="term" value="P:intracellular monoatomic cation homeostasis"/>
    <property type="evidence" value="ECO:0007669"/>
    <property type="project" value="TreeGrafter"/>
</dbReference>
<dbReference type="EMBL" id="JADXDR010000068">
    <property type="protein sequence ID" value="KAI7841065.1"/>
    <property type="molecule type" value="Genomic_DNA"/>
</dbReference>
<dbReference type="InterPro" id="IPR018247">
    <property type="entry name" value="EF_Hand_1_Ca_BS"/>
</dbReference>
<reference evidence="17" key="1">
    <citation type="submission" date="2020-11" db="EMBL/GenBank/DDBJ databases">
        <title>Chlorella ohadii genome sequencing and assembly.</title>
        <authorList>
            <person name="Murik O."/>
            <person name="Treves H."/>
            <person name="Kedem I."/>
            <person name="Shotland Y."/>
            <person name="Kaplan A."/>
        </authorList>
    </citation>
    <scope>NUCLEOTIDE SEQUENCE</scope>
    <source>
        <strain evidence="17">1</strain>
    </source>
</reference>
<evidence type="ECO:0000256" key="3">
    <source>
        <dbReference type="ARBA" id="ARBA00020557"/>
    </source>
</evidence>
<keyword evidence="5 14" id="KW-0812">Transmembrane</keyword>
<dbReference type="GO" id="GO:0015297">
    <property type="term" value="F:antiporter activity"/>
    <property type="evidence" value="ECO:0007669"/>
    <property type="project" value="UniProtKB-KW"/>
</dbReference>
<evidence type="ECO:0000256" key="6">
    <source>
        <dbReference type="ARBA" id="ARBA00022792"/>
    </source>
</evidence>
<evidence type="ECO:0000256" key="7">
    <source>
        <dbReference type="ARBA" id="ARBA00022837"/>
    </source>
</evidence>
<dbReference type="PROSITE" id="PS50222">
    <property type="entry name" value="EF_HAND_2"/>
    <property type="match status" value="1"/>
</dbReference>
<gene>
    <name evidence="17" type="ORF">COHA_005293</name>
</gene>
<keyword evidence="4" id="KW-0050">Antiport</keyword>
<evidence type="ECO:0000256" key="9">
    <source>
        <dbReference type="ARBA" id="ARBA00023128"/>
    </source>
</evidence>
<dbReference type="Pfam" id="PF07766">
    <property type="entry name" value="LETM1_RBD"/>
    <property type="match status" value="1"/>
</dbReference>
<evidence type="ECO:0000313" key="17">
    <source>
        <dbReference type="EMBL" id="KAI7841065.1"/>
    </source>
</evidence>
<evidence type="ECO:0000256" key="10">
    <source>
        <dbReference type="ARBA" id="ARBA00023136"/>
    </source>
</evidence>
<dbReference type="Gene3D" id="1.10.238.10">
    <property type="entry name" value="EF-hand"/>
    <property type="match status" value="1"/>
</dbReference>
<dbReference type="SUPFAM" id="SSF47473">
    <property type="entry name" value="EF-hand"/>
    <property type="match status" value="1"/>
</dbReference>
<evidence type="ECO:0000256" key="2">
    <source>
        <dbReference type="ARBA" id="ARBA00009584"/>
    </source>
</evidence>
<dbReference type="GO" id="GO:0005743">
    <property type="term" value="C:mitochondrial inner membrane"/>
    <property type="evidence" value="ECO:0007669"/>
    <property type="project" value="UniProtKB-SubCell"/>
</dbReference>
<evidence type="ECO:0000313" key="18">
    <source>
        <dbReference type="Proteomes" id="UP001205105"/>
    </source>
</evidence>
<sequence length="798" mass="89265">MASRRWVGSAVGIYRLLLEQQAAMGGASVAAARQLWQAELGLALRPSSVSSSSGTAAQLHTAVSLRAWLPAAAQAGAGVLPSDLRRRRQPGQEQQQQARPFSLHREEPVGSKLTQRPPLQEMSPWDSLHVPHQHAPHAPHARPATVAAKYEEVDKEDIDEVMEEYTEARRRVRKLQQLPPGHVPLKVRLTKLAEAVAHGTKLTVVFLATAPGKVARFYMQPRAERKATYARWWGIVKKEAKHYWVGTKLLAADVKIASRLLGKVVHGKTLTRRERAQLTRTAADLFRLVPMLVFVVIPFMELLLPVALKLFPNMLPSTFEDKLKKEEEMKRRIGARMELARFLQDTVAEMASDMQKRSSGETATSAEELYHFMQRIRAGEDVPVNELLRFSKLFNDELTLDNLERVQLVSLCRFVGIQPFGTDAFLRSRLRRHLMEIKEDDQDIQEEGVDSLTEDELRQACRARGMRAPFGEGSAEFMRQQLAEWIDWSLNKSLPSSLLLLSRAFTVTQPLGRGPRAVDVHSLRETLSTLPDEAVEDVELFETAASGDKTEAIERKLELLEREEEMIKEEEAIAAEMPVTAGASDARTMAAAAAAAAVQIMLTHCSRTLTCPAVPEEEKALKAAEAKKHRMRKVITALAHLASASGVSREREEFMELVEKEIERLEGQLETRGVGMVFTKGALEAKRQAQLEHLVAAKRLEDRVAGILARVERELDDAETKIGDKLKVLDTDRDGVISTQELAGAMGFLREQMGEEELRHLLEMLSVEAGKDGGIDVNRLMELADVALEEEEEERELQ</sequence>
<evidence type="ECO:0000259" key="16">
    <source>
        <dbReference type="PROSITE" id="PS51758"/>
    </source>
</evidence>
<evidence type="ECO:0000256" key="5">
    <source>
        <dbReference type="ARBA" id="ARBA00022692"/>
    </source>
</evidence>
<organism evidence="17 18">
    <name type="scientific">Chlorella ohadii</name>
    <dbReference type="NCBI Taxonomy" id="2649997"/>
    <lineage>
        <taxon>Eukaryota</taxon>
        <taxon>Viridiplantae</taxon>
        <taxon>Chlorophyta</taxon>
        <taxon>core chlorophytes</taxon>
        <taxon>Trebouxiophyceae</taxon>
        <taxon>Chlorellales</taxon>
        <taxon>Chlorellaceae</taxon>
        <taxon>Chlorella clade</taxon>
        <taxon>Chlorella</taxon>
    </lineage>
</organism>
<keyword evidence="9 12" id="KW-0496">Mitochondrion</keyword>